<name>A0A0F8YL37_9ZZZZ</name>
<evidence type="ECO:0000313" key="1">
    <source>
        <dbReference type="EMBL" id="KKK74420.1"/>
    </source>
</evidence>
<dbReference type="InterPro" id="IPR004155">
    <property type="entry name" value="PBS_lyase_HEAT"/>
</dbReference>
<dbReference type="AlphaFoldDB" id="A0A0F8YL37"/>
<dbReference type="SUPFAM" id="SSF48239">
    <property type="entry name" value="Terpenoid cyclases/Protein prenyltransferases"/>
    <property type="match status" value="1"/>
</dbReference>
<reference evidence="1" key="1">
    <citation type="journal article" date="2015" name="Nature">
        <title>Complex archaea that bridge the gap between prokaryotes and eukaryotes.</title>
        <authorList>
            <person name="Spang A."/>
            <person name="Saw J.H."/>
            <person name="Jorgensen S.L."/>
            <person name="Zaremba-Niedzwiedzka K."/>
            <person name="Martijn J."/>
            <person name="Lind A.E."/>
            <person name="van Eijk R."/>
            <person name="Schleper C."/>
            <person name="Guy L."/>
            <person name="Ettema T.J."/>
        </authorList>
    </citation>
    <scope>NUCLEOTIDE SEQUENCE</scope>
</reference>
<sequence length="390" mass="44160">VQGVWAGARRGLKVPDEYWQRVERHWIRQQQVDGGWGYIRREGMPKTQTYGSMTAAGLATMYICSNALHRRRYARPQAPEYKPIAEALAWLDKHFDAGHNPRKGVHYYYPWLHAMFRVGRWGGYKHFRGQSWYAQCLAEILDRNTQRDAAATEELHELGWLQKPGYMAATAAEALGWIATPQAEQVLIASFSKLRDFWDYTFNNGDHDWLRGCHSSVVHWRIIEALDAIGSQQVHDLVPDILRSVPIDPDRALLFESDSYEATVARIVQRSGMAVPVLESCLAVLGDPDARPQDGLLDAVSASPPATEVKPHDRETRAAQIASVVVLDDRSADRIRAALNRYRPLPPSRKRSWVCFFLARALGKVRDGRSVATLLDVLRRDPTEVSLGLE</sequence>
<comment type="caution">
    <text evidence="1">The sequence shown here is derived from an EMBL/GenBank/DDBJ whole genome shotgun (WGS) entry which is preliminary data.</text>
</comment>
<proteinExistence type="predicted"/>
<dbReference type="SMART" id="SM00567">
    <property type="entry name" value="EZ_HEAT"/>
    <property type="match status" value="2"/>
</dbReference>
<feature type="non-terminal residue" evidence="1">
    <location>
        <position position="1"/>
    </location>
</feature>
<evidence type="ECO:0008006" key="2">
    <source>
        <dbReference type="Google" id="ProtNLM"/>
    </source>
</evidence>
<feature type="non-terminal residue" evidence="1">
    <location>
        <position position="390"/>
    </location>
</feature>
<dbReference type="EMBL" id="LAZR01056326">
    <property type="protein sequence ID" value="KKK74420.1"/>
    <property type="molecule type" value="Genomic_DNA"/>
</dbReference>
<dbReference type="InterPro" id="IPR008930">
    <property type="entry name" value="Terpenoid_cyclase/PrenylTrfase"/>
</dbReference>
<protein>
    <recommendedName>
        <fullName evidence="2">Squalene cyclase C-terminal domain-containing protein</fullName>
    </recommendedName>
</protein>
<accession>A0A0F8YL37</accession>
<gene>
    <name evidence="1" type="ORF">LCGC14_2883950</name>
</gene>
<organism evidence="1">
    <name type="scientific">marine sediment metagenome</name>
    <dbReference type="NCBI Taxonomy" id="412755"/>
    <lineage>
        <taxon>unclassified sequences</taxon>
        <taxon>metagenomes</taxon>
        <taxon>ecological metagenomes</taxon>
    </lineage>
</organism>